<sequence length="206" mass="23323">MKWTFTCPAEVEVELAVVELVRASLEPLETARGFFRSLLHGARQYDAEDGRTLTTDTLQKAMRQVVFEDEGGGDLQTLAMRRWTTTLRYALDPETAMHEFLLAFLGELHTLDRQVGNHRGADAFYKAAGRIVFGEARPSERDLQTLAIQYVARSVLQSEDPEKKARELLGGVLHEARHRDGEPHHHQGEEALLKAMEEILQKTSKE</sequence>
<protein>
    <submittedName>
        <fullName evidence="1">WGS project CAEQ00000000 data, annotated contig 1555</fullName>
    </submittedName>
</protein>
<evidence type="ECO:0000313" key="2">
    <source>
        <dbReference type="Proteomes" id="UP000000702"/>
    </source>
</evidence>
<reference evidence="2" key="1">
    <citation type="submission" date="2011-07" db="EMBL/GenBank/DDBJ databases">
        <title>Divergent evolution of antigenic variation in African trypanosomes.</title>
        <authorList>
            <person name="Jackson A.P."/>
            <person name="Berry A."/>
            <person name="Allison H.C."/>
            <person name="Burton P."/>
            <person name="Anderson J."/>
            <person name="Aslett M."/>
            <person name="Brown R."/>
            <person name="Corton N."/>
            <person name="Harris D."/>
            <person name="Hauser H."/>
            <person name="Gamble J."/>
            <person name="Gilderthorp R."/>
            <person name="McQuillan J."/>
            <person name="Quail M.A."/>
            <person name="Sanders M."/>
            <person name="Van Tonder A."/>
            <person name="Ginger M.L."/>
            <person name="Donelson J.E."/>
            <person name="Field M.C."/>
            <person name="Barry J.D."/>
            <person name="Berriman M."/>
            <person name="Hertz-Fowler C."/>
        </authorList>
    </citation>
    <scope>NUCLEOTIDE SEQUENCE [LARGE SCALE GENOMIC DNA]</scope>
    <source>
        <strain evidence="2">IL3000</strain>
    </source>
</reference>
<evidence type="ECO:0000313" key="1">
    <source>
        <dbReference type="EMBL" id="CCD12989.1"/>
    </source>
</evidence>
<gene>
    <name evidence="1" type="ORF">TCIL3000_0_38070</name>
</gene>
<dbReference type="AlphaFoldDB" id="F9W730"/>
<dbReference type="VEuPathDB" id="TriTrypDB:TcIL3000_0_38070"/>
<reference evidence="1 2" key="2">
    <citation type="journal article" date="2012" name="Proc. Natl. Acad. Sci. U.S.A.">
        <title>Antigenic diversity is generated by distinct evolutionary mechanisms in African trypanosome species.</title>
        <authorList>
            <person name="Jackson A.P."/>
            <person name="Berry A."/>
            <person name="Aslett M."/>
            <person name="Allison H.C."/>
            <person name="Burton P."/>
            <person name="Vavrova-Anderson J."/>
            <person name="Brown R."/>
            <person name="Browne H."/>
            <person name="Corton N."/>
            <person name="Hauser H."/>
            <person name="Gamble J."/>
            <person name="Gilderthorp R."/>
            <person name="Marcello L."/>
            <person name="McQuillan J."/>
            <person name="Otto T.D."/>
            <person name="Quail M.A."/>
            <person name="Sanders M.J."/>
            <person name="van Tonder A."/>
            <person name="Ginger M.L."/>
            <person name="Field M.C."/>
            <person name="Barry J.D."/>
            <person name="Hertz-Fowler C."/>
            <person name="Berriman M."/>
        </authorList>
    </citation>
    <scope>NUCLEOTIDE SEQUENCE [LARGE SCALE GENOMIC DNA]</scope>
    <source>
        <strain evidence="1 2">IL3000</strain>
    </source>
</reference>
<dbReference type="Proteomes" id="UP000000702">
    <property type="component" value="Unassembled WGS sequence"/>
</dbReference>
<comment type="caution">
    <text evidence="1">The sequence shown here is derived from an EMBL/GenBank/DDBJ whole genome shotgun (WGS) entry which is preliminary data.</text>
</comment>
<proteinExistence type="predicted"/>
<name>F9W730_TRYCI</name>
<dbReference type="EMBL" id="CAEQ01000969">
    <property type="protein sequence ID" value="CCD12989.1"/>
    <property type="molecule type" value="Genomic_DNA"/>
</dbReference>
<accession>F9W730</accession>
<keyword evidence="2" id="KW-1185">Reference proteome</keyword>
<organism evidence="1 2">
    <name type="scientific">Trypanosoma congolense (strain IL3000)</name>
    <dbReference type="NCBI Taxonomy" id="1068625"/>
    <lineage>
        <taxon>Eukaryota</taxon>
        <taxon>Discoba</taxon>
        <taxon>Euglenozoa</taxon>
        <taxon>Kinetoplastea</taxon>
        <taxon>Metakinetoplastina</taxon>
        <taxon>Trypanosomatida</taxon>
        <taxon>Trypanosomatidae</taxon>
        <taxon>Trypanosoma</taxon>
        <taxon>Nannomonas</taxon>
    </lineage>
</organism>